<dbReference type="HOGENOM" id="CLU_2621321_0_0_1"/>
<reference evidence="2" key="1">
    <citation type="journal article" date="2002" name="Science">
        <title>The draft genome of Ciona intestinalis: insights into chordate and vertebrate origins.</title>
        <authorList>
            <person name="Dehal P."/>
            <person name="Satou Y."/>
            <person name="Campbell R.K."/>
            <person name="Chapman J."/>
            <person name="Degnan B."/>
            <person name="De Tomaso A."/>
            <person name="Davidson B."/>
            <person name="Di Gregorio A."/>
            <person name="Gelpke M."/>
            <person name="Goodstein D.M."/>
            <person name="Harafuji N."/>
            <person name="Hastings K.E."/>
            <person name="Ho I."/>
            <person name="Hotta K."/>
            <person name="Huang W."/>
            <person name="Kawashima T."/>
            <person name="Lemaire P."/>
            <person name="Martinez D."/>
            <person name="Meinertzhagen I.A."/>
            <person name="Necula S."/>
            <person name="Nonaka M."/>
            <person name="Putnam N."/>
            <person name="Rash S."/>
            <person name="Saiga H."/>
            <person name="Satake M."/>
            <person name="Terry A."/>
            <person name="Yamada L."/>
            <person name="Wang H.G."/>
            <person name="Awazu S."/>
            <person name="Azumi K."/>
            <person name="Boore J."/>
            <person name="Branno M."/>
            <person name="Chin-Bow S."/>
            <person name="DeSantis R."/>
            <person name="Doyle S."/>
            <person name="Francino P."/>
            <person name="Keys D.N."/>
            <person name="Haga S."/>
            <person name="Hayashi H."/>
            <person name="Hino K."/>
            <person name="Imai K.S."/>
            <person name="Inaba K."/>
            <person name="Kano S."/>
            <person name="Kobayashi K."/>
            <person name="Kobayashi M."/>
            <person name="Lee B.I."/>
            <person name="Makabe K.W."/>
            <person name="Manohar C."/>
            <person name="Matassi G."/>
            <person name="Medina M."/>
            <person name="Mochizuki Y."/>
            <person name="Mount S."/>
            <person name="Morishita T."/>
            <person name="Miura S."/>
            <person name="Nakayama A."/>
            <person name="Nishizaka S."/>
            <person name="Nomoto H."/>
            <person name="Ohta F."/>
            <person name="Oishi K."/>
            <person name="Rigoutsos I."/>
            <person name="Sano M."/>
            <person name="Sasaki A."/>
            <person name="Sasakura Y."/>
            <person name="Shoguchi E."/>
            <person name="Shin-i T."/>
            <person name="Spagnuolo A."/>
            <person name="Stainier D."/>
            <person name="Suzuki M.M."/>
            <person name="Tassy O."/>
            <person name="Takatori N."/>
            <person name="Tokuoka M."/>
            <person name="Yagi K."/>
            <person name="Yoshizaki F."/>
            <person name="Wada S."/>
            <person name="Zhang C."/>
            <person name="Hyatt P.D."/>
            <person name="Larimer F."/>
            <person name="Detter C."/>
            <person name="Doggett N."/>
            <person name="Glavina T."/>
            <person name="Hawkins T."/>
            <person name="Richardson P."/>
            <person name="Lucas S."/>
            <person name="Kohara Y."/>
            <person name="Levine M."/>
            <person name="Satoh N."/>
            <person name="Rokhsar D.S."/>
        </authorList>
    </citation>
    <scope>NUCLEOTIDE SEQUENCE [LARGE SCALE GENOMIC DNA]</scope>
</reference>
<proteinExistence type="predicted"/>
<dbReference type="InParanoid" id="H2XTQ9"/>
<keyword evidence="2" id="KW-1185">Reference proteome</keyword>
<sequence length="78" mass="8907">MLHWLKDIREGFSMWLTNSVDQFCQENFTLCCGHSASASQNIQSGHFAVFRDPVVSSYPREVQGGVRLVNKRTLKSFL</sequence>
<dbReference type="Proteomes" id="UP000008144">
    <property type="component" value="Chromosome 8"/>
</dbReference>
<organism evidence="1 2">
    <name type="scientific">Ciona intestinalis</name>
    <name type="common">Transparent sea squirt</name>
    <name type="synonym">Ascidia intestinalis</name>
    <dbReference type="NCBI Taxonomy" id="7719"/>
    <lineage>
        <taxon>Eukaryota</taxon>
        <taxon>Metazoa</taxon>
        <taxon>Chordata</taxon>
        <taxon>Tunicata</taxon>
        <taxon>Ascidiacea</taxon>
        <taxon>Phlebobranchia</taxon>
        <taxon>Cionidae</taxon>
        <taxon>Ciona</taxon>
    </lineage>
</organism>
<name>H2XTQ9_CIOIN</name>
<reference evidence="1" key="4">
    <citation type="submission" date="2025-09" db="UniProtKB">
        <authorList>
            <consortium name="Ensembl"/>
        </authorList>
    </citation>
    <scope>IDENTIFICATION</scope>
</reference>
<protein>
    <submittedName>
        <fullName evidence="1">Uncharacterized protein</fullName>
    </submittedName>
</protein>
<evidence type="ECO:0000313" key="1">
    <source>
        <dbReference type="Ensembl" id="ENSCINP00000033043.1"/>
    </source>
</evidence>
<dbReference type="EMBL" id="EAAA01002586">
    <property type="status" value="NOT_ANNOTATED_CDS"/>
    <property type="molecule type" value="Genomic_DNA"/>
</dbReference>
<dbReference type="Ensembl" id="ENSCINT00000030687.1">
    <property type="protein sequence ID" value="ENSCINP00000033043.1"/>
    <property type="gene ID" value="ENSCING00000018120.1"/>
</dbReference>
<accession>H2XTQ9</accession>
<reference evidence="1" key="3">
    <citation type="submission" date="2025-08" db="UniProtKB">
        <authorList>
            <consortium name="Ensembl"/>
        </authorList>
    </citation>
    <scope>IDENTIFICATION</scope>
</reference>
<dbReference type="AlphaFoldDB" id="H2XTQ9"/>
<evidence type="ECO:0000313" key="2">
    <source>
        <dbReference type="Proteomes" id="UP000008144"/>
    </source>
</evidence>
<reference evidence="1" key="2">
    <citation type="journal article" date="2008" name="Genome Biol.">
        <title>Improved genome assembly and evidence-based global gene model set for the chordate Ciona intestinalis: new insight into intron and operon populations.</title>
        <authorList>
            <person name="Satou Y."/>
            <person name="Mineta K."/>
            <person name="Ogasawara M."/>
            <person name="Sasakura Y."/>
            <person name="Shoguchi E."/>
            <person name="Ueno K."/>
            <person name="Yamada L."/>
            <person name="Matsumoto J."/>
            <person name="Wasserscheid J."/>
            <person name="Dewar K."/>
            <person name="Wiley G.B."/>
            <person name="Macmil S.L."/>
            <person name="Roe B.A."/>
            <person name="Zeller R.W."/>
            <person name="Hastings K.E."/>
            <person name="Lemaire P."/>
            <person name="Lindquist E."/>
            <person name="Endo T."/>
            <person name="Hotta K."/>
            <person name="Inaba K."/>
        </authorList>
    </citation>
    <scope>NUCLEOTIDE SEQUENCE [LARGE SCALE GENOMIC DNA]</scope>
    <source>
        <strain evidence="1">wild type</strain>
    </source>
</reference>